<gene>
    <name evidence="1" type="ORF">CKO13_00145</name>
</gene>
<evidence type="ECO:0000313" key="2">
    <source>
        <dbReference type="Proteomes" id="UP000738126"/>
    </source>
</evidence>
<proteinExistence type="predicted"/>
<name>A0ABS1E2L7_9GAMM</name>
<accession>A0ABS1E2L7</accession>
<reference evidence="1 2" key="1">
    <citation type="journal article" date="2020" name="Microorganisms">
        <title>Osmotic Adaptation and Compatible Solute Biosynthesis of Phototrophic Bacteria as Revealed from Genome Analyses.</title>
        <authorList>
            <person name="Imhoff J.F."/>
            <person name="Rahn T."/>
            <person name="Kunzel S."/>
            <person name="Keller A."/>
            <person name="Neulinger S.C."/>
        </authorList>
    </citation>
    <scope>NUCLEOTIDE SEQUENCE [LARGE SCALE GENOMIC DNA]</scope>
    <source>
        <strain evidence="1 2">DSM 15116</strain>
    </source>
</reference>
<dbReference type="InterPro" id="IPR027417">
    <property type="entry name" value="P-loop_NTPase"/>
</dbReference>
<dbReference type="PANTHER" id="PTHR43394:SF1">
    <property type="entry name" value="ATP-BINDING CASSETTE SUB-FAMILY B MEMBER 10, MITOCHONDRIAL"/>
    <property type="match status" value="1"/>
</dbReference>
<keyword evidence="2" id="KW-1185">Reference proteome</keyword>
<dbReference type="PANTHER" id="PTHR43394">
    <property type="entry name" value="ATP-DEPENDENT PERMEASE MDL1, MITOCHONDRIAL"/>
    <property type="match status" value="1"/>
</dbReference>
<protein>
    <submittedName>
        <fullName evidence="1">Uncharacterized protein</fullName>
    </submittedName>
</protein>
<comment type="caution">
    <text evidence="1">The sequence shown here is derived from an EMBL/GenBank/DDBJ whole genome shotgun (WGS) entry which is preliminary data.</text>
</comment>
<evidence type="ECO:0000313" key="1">
    <source>
        <dbReference type="EMBL" id="MBK1725462.1"/>
    </source>
</evidence>
<dbReference type="EMBL" id="NRSH01000001">
    <property type="protein sequence ID" value="MBK1725462.1"/>
    <property type="molecule type" value="Genomic_DNA"/>
</dbReference>
<dbReference type="SUPFAM" id="SSF52540">
    <property type="entry name" value="P-loop containing nucleoside triphosphate hydrolases"/>
    <property type="match status" value="1"/>
</dbReference>
<dbReference type="RefSeq" id="WP_200255671.1">
    <property type="nucleotide sequence ID" value="NZ_NRSH01000001.1"/>
</dbReference>
<dbReference type="InterPro" id="IPR039421">
    <property type="entry name" value="Type_1_exporter"/>
</dbReference>
<dbReference type="Proteomes" id="UP000738126">
    <property type="component" value="Unassembled WGS sequence"/>
</dbReference>
<organism evidence="1 2">
    <name type="scientific">Halorhodospira neutriphila</name>
    <dbReference type="NCBI Taxonomy" id="168379"/>
    <lineage>
        <taxon>Bacteria</taxon>
        <taxon>Pseudomonadati</taxon>
        <taxon>Pseudomonadota</taxon>
        <taxon>Gammaproteobacteria</taxon>
        <taxon>Chromatiales</taxon>
        <taxon>Ectothiorhodospiraceae</taxon>
        <taxon>Halorhodospira</taxon>
    </lineage>
</organism>
<sequence>MEAIDALHHQKTIILIAHRLSTVRNCDQMVLLEKGRITAAGGFEELQGRSERFRAMAVGVE</sequence>
<dbReference type="Gene3D" id="3.40.50.300">
    <property type="entry name" value="P-loop containing nucleotide triphosphate hydrolases"/>
    <property type="match status" value="1"/>
</dbReference>